<comment type="catalytic activity">
    <reaction evidence="1">
        <text>S-ubiquitinyl-[E2 ubiquitin-conjugating enzyme]-L-cysteine + [acceptor protein]-L-lysine = [E2 ubiquitin-conjugating enzyme]-L-cysteine + N(6)-ubiquitinyl-[acceptor protein]-L-lysine.</text>
        <dbReference type="EC" id="2.3.2.27"/>
    </reaction>
</comment>
<dbReference type="PROSITE" id="PS00107">
    <property type="entry name" value="PROTEIN_KINASE_ATP"/>
    <property type="match status" value="1"/>
</dbReference>
<dbReference type="PANTHER" id="PTHR45647">
    <property type="entry name" value="OS02G0152300 PROTEIN"/>
    <property type="match status" value="1"/>
</dbReference>
<dbReference type="SUPFAM" id="SSF56112">
    <property type="entry name" value="Protein kinase-like (PK-like)"/>
    <property type="match status" value="1"/>
</dbReference>
<evidence type="ECO:0000313" key="5">
    <source>
        <dbReference type="EMBL" id="OTF96087.1"/>
    </source>
</evidence>
<dbReference type="AlphaFoldDB" id="A0A251SB64"/>
<dbReference type="Proteomes" id="UP000215914">
    <property type="component" value="Chromosome 15"/>
</dbReference>
<sequence length="100" mass="11160">MFSLATVYFNSYSISTSRRVKHHSTTTNKSSWGQTSSVTILRCRRFTLQEIKMATDEFNDNCSIGSGGFGKVYKGYMDNATTIVAIKRLNPSSSQVLMNS</sequence>
<reference evidence="6" key="1">
    <citation type="journal article" date="2017" name="Nature">
        <title>The sunflower genome provides insights into oil metabolism, flowering and Asterid evolution.</title>
        <authorList>
            <person name="Badouin H."/>
            <person name="Gouzy J."/>
            <person name="Grassa C.J."/>
            <person name="Murat F."/>
            <person name="Staton S.E."/>
            <person name="Cottret L."/>
            <person name="Lelandais-Briere C."/>
            <person name="Owens G.L."/>
            <person name="Carrere S."/>
            <person name="Mayjonade B."/>
            <person name="Legrand L."/>
            <person name="Gill N."/>
            <person name="Kane N.C."/>
            <person name="Bowers J.E."/>
            <person name="Hubner S."/>
            <person name="Bellec A."/>
            <person name="Berard A."/>
            <person name="Berges H."/>
            <person name="Blanchet N."/>
            <person name="Boniface M.C."/>
            <person name="Brunel D."/>
            <person name="Catrice O."/>
            <person name="Chaidir N."/>
            <person name="Claudel C."/>
            <person name="Donnadieu C."/>
            <person name="Faraut T."/>
            <person name="Fievet G."/>
            <person name="Helmstetter N."/>
            <person name="King M."/>
            <person name="Knapp S.J."/>
            <person name="Lai Z."/>
            <person name="Le Paslier M.C."/>
            <person name="Lippi Y."/>
            <person name="Lorenzon L."/>
            <person name="Mandel J.R."/>
            <person name="Marage G."/>
            <person name="Marchand G."/>
            <person name="Marquand E."/>
            <person name="Bret-Mestries E."/>
            <person name="Morien E."/>
            <person name="Nambeesan S."/>
            <person name="Nguyen T."/>
            <person name="Pegot-Espagnet P."/>
            <person name="Pouilly N."/>
            <person name="Raftis F."/>
            <person name="Sallet E."/>
            <person name="Schiex T."/>
            <person name="Thomas J."/>
            <person name="Vandecasteele C."/>
            <person name="Vares D."/>
            <person name="Vear F."/>
            <person name="Vautrin S."/>
            <person name="Crespi M."/>
            <person name="Mangin B."/>
            <person name="Burke J.M."/>
            <person name="Salse J."/>
            <person name="Munos S."/>
            <person name="Vincourt P."/>
            <person name="Rieseberg L.H."/>
            <person name="Langlade N.B."/>
        </authorList>
    </citation>
    <scope>NUCLEOTIDE SEQUENCE [LARGE SCALE GENOMIC DNA]</scope>
    <source>
        <strain evidence="6">cv. SF193</strain>
    </source>
</reference>
<dbReference type="InterPro" id="IPR011009">
    <property type="entry name" value="Kinase-like_dom_sf"/>
</dbReference>
<keyword evidence="4" id="KW-0547">Nucleotide-binding</keyword>
<keyword evidence="3" id="KW-0833">Ubl conjugation pathway</keyword>
<gene>
    <name evidence="5" type="ORF">HannXRQ_Chr15g0490231</name>
</gene>
<evidence type="ECO:0000313" key="6">
    <source>
        <dbReference type="Proteomes" id="UP000215914"/>
    </source>
</evidence>
<organism evidence="5 6">
    <name type="scientific">Helianthus annuus</name>
    <name type="common">Common sunflower</name>
    <dbReference type="NCBI Taxonomy" id="4232"/>
    <lineage>
        <taxon>Eukaryota</taxon>
        <taxon>Viridiplantae</taxon>
        <taxon>Streptophyta</taxon>
        <taxon>Embryophyta</taxon>
        <taxon>Tracheophyta</taxon>
        <taxon>Spermatophyta</taxon>
        <taxon>Magnoliopsida</taxon>
        <taxon>eudicotyledons</taxon>
        <taxon>Gunneridae</taxon>
        <taxon>Pentapetalae</taxon>
        <taxon>asterids</taxon>
        <taxon>campanulids</taxon>
        <taxon>Asterales</taxon>
        <taxon>Asteraceae</taxon>
        <taxon>Asteroideae</taxon>
        <taxon>Heliantheae alliance</taxon>
        <taxon>Heliantheae</taxon>
        <taxon>Helianthus</taxon>
    </lineage>
</organism>
<proteinExistence type="predicted"/>
<evidence type="ECO:0000256" key="3">
    <source>
        <dbReference type="ARBA" id="ARBA00022786"/>
    </source>
</evidence>
<accession>A0A251SB64</accession>
<dbReference type="PANTHER" id="PTHR45647:SF139">
    <property type="entry name" value="OS02G0152300 PROTEIN"/>
    <property type="match status" value="1"/>
</dbReference>
<keyword evidence="6" id="KW-1185">Reference proteome</keyword>
<dbReference type="EC" id="2.3.2.27" evidence="2"/>
<evidence type="ECO:0000256" key="1">
    <source>
        <dbReference type="ARBA" id="ARBA00000900"/>
    </source>
</evidence>
<name>A0A251SB64_HELAN</name>
<dbReference type="InterPro" id="IPR051348">
    <property type="entry name" value="U-box_ubiquitin_ligases"/>
</dbReference>
<evidence type="ECO:0000256" key="4">
    <source>
        <dbReference type="PROSITE-ProRule" id="PRU10141"/>
    </source>
</evidence>
<dbReference type="EMBL" id="CM007904">
    <property type="protein sequence ID" value="OTF96087.1"/>
    <property type="molecule type" value="Genomic_DNA"/>
</dbReference>
<dbReference type="InParanoid" id="A0A251SB64"/>
<dbReference type="GO" id="GO:0061630">
    <property type="term" value="F:ubiquitin protein ligase activity"/>
    <property type="evidence" value="ECO:0007669"/>
    <property type="project" value="UniProtKB-EC"/>
</dbReference>
<protein>
    <recommendedName>
        <fullName evidence="2">RING-type E3 ubiquitin transferase</fullName>
        <ecNumber evidence="2">2.3.2.27</ecNumber>
    </recommendedName>
</protein>
<keyword evidence="4" id="KW-0067">ATP-binding</keyword>
<dbReference type="InterPro" id="IPR017441">
    <property type="entry name" value="Protein_kinase_ATP_BS"/>
</dbReference>
<evidence type="ECO:0000256" key="2">
    <source>
        <dbReference type="ARBA" id="ARBA00012483"/>
    </source>
</evidence>
<dbReference type="Gene3D" id="3.30.200.20">
    <property type="entry name" value="Phosphorylase Kinase, domain 1"/>
    <property type="match status" value="1"/>
</dbReference>
<feature type="binding site" evidence="4">
    <location>
        <position position="87"/>
    </location>
    <ligand>
        <name>ATP</name>
        <dbReference type="ChEBI" id="CHEBI:30616"/>
    </ligand>
</feature>
<dbReference type="GO" id="GO:0005524">
    <property type="term" value="F:ATP binding"/>
    <property type="evidence" value="ECO:0007669"/>
    <property type="project" value="UniProtKB-UniRule"/>
</dbReference>